<comment type="function">
    <text evidence="9">Catalyzes an amino-pyrimidine hydrolysis reaction at the C5' of the pyrimidine moiety of thiamine compounds, a reaction that is part of a thiamine salvage pathway.</text>
</comment>
<comment type="similarity">
    <text evidence="3 9">Belongs to the TenA family.</text>
</comment>
<dbReference type="Proteomes" id="UP000031189">
    <property type="component" value="Unassembled WGS sequence"/>
</dbReference>
<accession>A0A0B3W1B7</accession>
<proteinExistence type="inferred from homology"/>
<keyword evidence="7 9" id="KW-0784">Thiamine biosynthesis</keyword>
<evidence type="ECO:0000256" key="3">
    <source>
        <dbReference type="ARBA" id="ARBA00010264"/>
    </source>
</evidence>
<comment type="pathway">
    <text evidence="2 9">Cofactor biosynthesis; thiamine diphosphate biosynthesis.</text>
</comment>
<dbReference type="AlphaFoldDB" id="A0A0B3W1B7"/>
<dbReference type="InterPro" id="IPR004305">
    <property type="entry name" value="Thiaminase-2/PQQC"/>
</dbReference>
<dbReference type="PANTHER" id="PTHR43198:SF2">
    <property type="entry name" value="SI:CH1073-67J19.1-RELATED"/>
    <property type="match status" value="1"/>
</dbReference>
<dbReference type="EMBL" id="JWHR01000122">
    <property type="protein sequence ID" value="KHS56082.1"/>
    <property type="molecule type" value="Genomic_DNA"/>
</dbReference>
<dbReference type="GO" id="GO:0005829">
    <property type="term" value="C:cytosol"/>
    <property type="evidence" value="ECO:0007669"/>
    <property type="project" value="TreeGrafter"/>
</dbReference>
<dbReference type="GO" id="GO:0009228">
    <property type="term" value="P:thiamine biosynthetic process"/>
    <property type="evidence" value="ECO:0007669"/>
    <property type="project" value="UniProtKB-KW"/>
</dbReference>
<organism evidence="11 12">
    <name type="scientific">Terrisporobacter othiniensis</name>
    <dbReference type="NCBI Taxonomy" id="1577792"/>
    <lineage>
        <taxon>Bacteria</taxon>
        <taxon>Bacillati</taxon>
        <taxon>Bacillota</taxon>
        <taxon>Clostridia</taxon>
        <taxon>Peptostreptococcales</taxon>
        <taxon>Peptostreptococcaceae</taxon>
        <taxon>Terrisporobacter</taxon>
    </lineage>
</organism>
<evidence type="ECO:0000256" key="2">
    <source>
        <dbReference type="ARBA" id="ARBA00004948"/>
    </source>
</evidence>
<evidence type="ECO:0000313" key="12">
    <source>
        <dbReference type="Proteomes" id="UP000031189"/>
    </source>
</evidence>
<evidence type="ECO:0000256" key="6">
    <source>
        <dbReference type="ARBA" id="ARBA00013647"/>
    </source>
</evidence>
<evidence type="ECO:0000256" key="1">
    <source>
        <dbReference type="ARBA" id="ARBA00001881"/>
    </source>
</evidence>
<gene>
    <name evidence="11" type="ORF">QX51_15730</name>
</gene>
<dbReference type="GO" id="GO:0050334">
    <property type="term" value="F:thiaminase activity"/>
    <property type="evidence" value="ECO:0007669"/>
    <property type="project" value="UniProtKB-EC"/>
</dbReference>
<evidence type="ECO:0000256" key="9">
    <source>
        <dbReference type="RuleBase" id="RU363093"/>
    </source>
</evidence>
<keyword evidence="12" id="KW-1185">Reference proteome</keyword>
<dbReference type="Gene3D" id="1.20.910.10">
    <property type="entry name" value="Heme oxygenase-like"/>
    <property type="match status" value="1"/>
</dbReference>
<dbReference type="InterPro" id="IPR027574">
    <property type="entry name" value="Thiaminase_II"/>
</dbReference>
<evidence type="ECO:0000259" key="10">
    <source>
        <dbReference type="Pfam" id="PF03070"/>
    </source>
</evidence>
<dbReference type="GO" id="GO:0009229">
    <property type="term" value="P:thiamine diphosphate biosynthetic process"/>
    <property type="evidence" value="ECO:0007669"/>
    <property type="project" value="UniProtKB-UniPathway"/>
</dbReference>
<dbReference type="UniPathway" id="UPA00060"/>
<name>A0A0B3W1B7_9FIRM</name>
<evidence type="ECO:0000313" key="11">
    <source>
        <dbReference type="EMBL" id="KHS56082.1"/>
    </source>
</evidence>
<protein>
    <recommendedName>
        <fullName evidence="6 9">Aminopyrimidine aminohydrolase</fullName>
        <ecNumber evidence="5 9">3.5.99.2</ecNumber>
    </recommendedName>
</protein>
<feature type="domain" description="Thiaminase-2/PQQC" evidence="10">
    <location>
        <begin position="12"/>
        <end position="217"/>
    </location>
</feature>
<evidence type="ECO:0000256" key="8">
    <source>
        <dbReference type="ARBA" id="ARBA00048337"/>
    </source>
</evidence>
<comment type="catalytic activity">
    <reaction evidence="8 9">
        <text>thiamine + H2O = 5-(2-hydroxyethyl)-4-methylthiazole + 4-amino-5-hydroxymethyl-2-methylpyrimidine + H(+)</text>
        <dbReference type="Rhea" id="RHEA:17509"/>
        <dbReference type="ChEBI" id="CHEBI:15377"/>
        <dbReference type="ChEBI" id="CHEBI:15378"/>
        <dbReference type="ChEBI" id="CHEBI:16892"/>
        <dbReference type="ChEBI" id="CHEBI:17957"/>
        <dbReference type="ChEBI" id="CHEBI:18385"/>
        <dbReference type="EC" id="3.5.99.2"/>
    </reaction>
</comment>
<dbReference type="RefSeq" id="WP_039680855.1">
    <property type="nucleotide sequence ID" value="NZ_JAWGXO010000004.1"/>
</dbReference>
<keyword evidence="9" id="KW-0378">Hydrolase</keyword>
<dbReference type="SUPFAM" id="SSF48613">
    <property type="entry name" value="Heme oxygenase-like"/>
    <property type="match status" value="1"/>
</dbReference>
<comment type="catalytic activity">
    <reaction evidence="1 9">
        <text>4-amino-5-aminomethyl-2-methylpyrimidine + H2O = 4-amino-5-hydroxymethyl-2-methylpyrimidine + NH4(+)</text>
        <dbReference type="Rhea" id="RHEA:31799"/>
        <dbReference type="ChEBI" id="CHEBI:15377"/>
        <dbReference type="ChEBI" id="CHEBI:16892"/>
        <dbReference type="ChEBI" id="CHEBI:28938"/>
        <dbReference type="ChEBI" id="CHEBI:63416"/>
        <dbReference type="EC" id="3.5.99.2"/>
    </reaction>
</comment>
<reference evidence="11 12" key="1">
    <citation type="submission" date="2014-12" db="EMBL/GenBank/DDBJ databases">
        <title>Draft genome sequence of Terrisporobacter sp. 08-306576, isolated from the blood culture of a bacteremia patient.</title>
        <authorList>
            <person name="Lund L.C."/>
            <person name="Sydenham T.V."/>
            <person name="Hogh S.V."/>
            <person name="Skov M.N."/>
            <person name="Kemp M."/>
            <person name="Justesen U.S."/>
        </authorList>
    </citation>
    <scope>NUCLEOTIDE SEQUENCE [LARGE SCALE GENOMIC DNA]</scope>
    <source>
        <strain evidence="11 12">08-306576</strain>
    </source>
</reference>
<dbReference type="PANTHER" id="PTHR43198">
    <property type="entry name" value="BIFUNCTIONAL TH2 PROTEIN"/>
    <property type="match status" value="1"/>
</dbReference>
<comment type="subunit">
    <text evidence="4">Homotetramer.</text>
</comment>
<dbReference type="CDD" id="cd19369">
    <property type="entry name" value="TenA_C-like"/>
    <property type="match status" value="1"/>
</dbReference>
<dbReference type="STRING" id="1577792.QX51_15730"/>
<dbReference type="OrthoDB" id="34166at2"/>
<dbReference type="Pfam" id="PF03070">
    <property type="entry name" value="TENA_THI-4"/>
    <property type="match status" value="1"/>
</dbReference>
<dbReference type="NCBIfam" id="TIGR04306">
    <property type="entry name" value="salvage_TenA"/>
    <property type="match status" value="1"/>
</dbReference>
<evidence type="ECO:0000256" key="4">
    <source>
        <dbReference type="ARBA" id="ARBA00011881"/>
    </source>
</evidence>
<dbReference type="InterPro" id="IPR050967">
    <property type="entry name" value="Thiamine_Salvage_TenA"/>
</dbReference>
<dbReference type="EC" id="3.5.99.2" evidence="5 9"/>
<evidence type="ECO:0000256" key="5">
    <source>
        <dbReference type="ARBA" id="ARBA00012684"/>
    </source>
</evidence>
<evidence type="ECO:0000256" key="7">
    <source>
        <dbReference type="ARBA" id="ARBA00022977"/>
    </source>
</evidence>
<comment type="caution">
    <text evidence="11">The sequence shown here is derived from an EMBL/GenBank/DDBJ whole genome shotgun (WGS) entry which is preliminary data.</text>
</comment>
<sequence>MLLSDYLFNESKEIWDEYLKHPFIVEMGQGTLDKKKFREYLVQDYLYLLDYAKVYAMGLIKSDDVNHMKFFKDSINGIMEDESATHIAYLKELGEDIKTLQRHNIKLENENYTNFMKSIALTGDIQDLIIAVLPCAWSYYYIAKEMKEIYKDKLENNYYAAWIESYSCEEYRMCAKENIDFANELCKNIDDSKKEKLKEIFIKGSLYEMAFWDMAYKEMS</sequence>
<dbReference type="InterPro" id="IPR016084">
    <property type="entry name" value="Haem_Oase-like_multi-hlx"/>
</dbReference>